<gene>
    <name evidence="1" type="ORF">I316_00160</name>
</gene>
<accession>A0A1B9H3T9</accession>
<dbReference type="AlphaFoldDB" id="A0A1B9H3T9"/>
<dbReference type="Proteomes" id="UP000092666">
    <property type="component" value="Unassembled WGS sequence"/>
</dbReference>
<dbReference type="EMBL" id="KI669492">
    <property type="protein sequence ID" value="OCF37936.1"/>
    <property type="molecule type" value="Genomic_DNA"/>
</dbReference>
<reference evidence="1 2" key="1">
    <citation type="submission" date="2013-07" db="EMBL/GenBank/DDBJ databases">
        <title>The Genome Sequence of Cryptococcus heveanensis BCC8398.</title>
        <authorList>
            <consortium name="The Broad Institute Genome Sequencing Platform"/>
            <person name="Cuomo C."/>
            <person name="Litvintseva A."/>
            <person name="Chen Y."/>
            <person name="Heitman J."/>
            <person name="Sun S."/>
            <person name="Springer D."/>
            <person name="Dromer F."/>
            <person name="Young S.K."/>
            <person name="Zeng Q."/>
            <person name="Gargeya S."/>
            <person name="Fitzgerald M."/>
            <person name="Abouelleil A."/>
            <person name="Alvarado L."/>
            <person name="Berlin A.M."/>
            <person name="Chapman S.B."/>
            <person name="Dewar J."/>
            <person name="Goldberg J."/>
            <person name="Griggs A."/>
            <person name="Gujja S."/>
            <person name="Hansen M."/>
            <person name="Howarth C."/>
            <person name="Imamovic A."/>
            <person name="Larimer J."/>
            <person name="McCowan C."/>
            <person name="Murphy C."/>
            <person name="Pearson M."/>
            <person name="Priest M."/>
            <person name="Roberts A."/>
            <person name="Saif S."/>
            <person name="Shea T."/>
            <person name="Sykes S."/>
            <person name="Wortman J."/>
            <person name="Nusbaum C."/>
            <person name="Birren B."/>
        </authorList>
    </citation>
    <scope>NUCLEOTIDE SEQUENCE [LARGE SCALE GENOMIC DNA]</scope>
    <source>
        <strain evidence="1 2">BCC8398</strain>
    </source>
</reference>
<sequence length="95" mass="9978">MSPCKLCHGPLAAAPAAGQVNCHANCLPFACPLCVSSDKPSFSILNLNNHIYDYTCTECMAESASSKPLTTTTTASFMKSHAHTHTHGSDGHAIC</sequence>
<evidence type="ECO:0000313" key="2">
    <source>
        <dbReference type="Proteomes" id="UP000092666"/>
    </source>
</evidence>
<reference evidence="2" key="2">
    <citation type="submission" date="2013-12" db="EMBL/GenBank/DDBJ databases">
        <title>Evolution of pathogenesis and genome organization in the Tremellales.</title>
        <authorList>
            <person name="Cuomo C."/>
            <person name="Litvintseva A."/>
            <person name="Heitman J."/>
            <person name="Chen Y."/>
            <person name="Sun S."/>
            <person name="Springer D."/>
            <person name="Dromer F."/>
            <person name="Young S."/>
            <person name="Zeng Q."/>
            <person name="Chapman S."/>
            <person name="Gujja S."/>
            <person name="Saif S."/>
            <person name="Birren B."/>
        </authorList>
    </citation>
    <scope>NUCLEOTIDE SEQUENCE [LARGE SCALE GENOMIC DNA]</scope>
    <source>
        <strain evidence="2">BCC8398</strain>
    </source>
</reference>
<name>A0A1B9H3T9_9TREE</name>
<keyword evidence="2" id="KW-1185">Reference proteome</keyword>
<dbReference type="OrthoDB" id="2566750at2759"/>
<proteinExistence type="predicted"/>
<protein>
    <submittedName>
        <fullName evidence="1">Uncharacterized protein</fullName>
    </submittedName>
</protein>
<organism evidence="1 2">
    <name type="scientific">Kwoniella heveanensis BCC8398</name>
    <dbReference type="NCBI Taxonomy" id="1296120"/>
    <lineage>
        <taxon>Eukaryota</taxon>
        <taxon>Fungi</taxon>
        <taxon>Dikarya</taxon>
        <taxon>Basidiomycota</taxon>
        <taxon>Agaricomycotina</taxon>
        <taxon>Tremellomycetes</taxon>
        <taxon>Tremellales</taxon>
        <taxon>Cryptococcaceae</taxon>
        <taxon>Kwoniella</taxon>
    </lineage>
</organism>
<evidence type="ECO:0000313" key="1">
    <source>
        <dbReference type="EMBL" id="OCF37936.1"/>
    </source>
</evidence>